<proteinExistence type="predicted"/>
<organism evidence="1">
    <name type="scientific">Anguilla anguilla</name>
    <name type="common">European freshwater eel</name>
    <name type="synonym">Muraena anguilla</name>
    <dbReference type="NCBI Taxonomy" id="7936"/>
    <lineage>
        <taxon>Eukaryota</taxon>
        <taxon>Metazoa</taxon>
        <taxon>Chordata</taxon>
        <taxon>Craniata</taxon>
        <taxon>Vertebrata</taxon>
        <taxon>Euteleostomi</taxon>
        <taxon>Actinopterygii</taxon>
        <taxon>Neopterygii</taxon>
        <taxon>Teleostei</taxon>
        <taxon>Anguilliformes</taxon>
        <taxon>Anguillidae</taxon>
        <taxon>Anguilla</taxon>
    </lineage>
</organism>
<evidence type="ECO:0000313" key="1">
    <source>
        <dbReference type="EMBL" id="JAH43936.1"/>
    </source>
</evidence>
<reference evidence="1" key="1">
    <citation type="submission" date="2014-11" db="EMBL/GenBank/DDBJ databases">
        <authorList>
            <person name="Amaro Gonzalez C."/>
        </authorList>
    </citation>
    <scope>NUCLEOTIDE SEQUENCE</scope>
</reference>
<sequence>MPAASSAFRCLDSVYHSSLHFISNSLFCTHHCVLYDLVSWSSLSLRRLQHWYIFIYKAILGKLPLYLCNLLSLTTSCYNFCSTRWLL</sequence>
<reference evidence="1" key="2">
    <citation type="journal article" date="2015" name="Fish Shellfish Immunol.">
        <title>Early steps in the European eel (Anguilla anguilla)-Vibrio vulnificus interaction in the gills: Role of the RtxA13 toxin.</title>
        <authorList>
            <person name="Callol A."/>
            <person name="Pajuelo D."/>
            <person name="Ebbesson L."/>
            <person name="Teles M."/>
            <person name="MacKenzie S."/>
            <person name="Amaro C."/>
        </authorList>
    </citation>
    <scope>NUCLEOTIDE SEQUENCE</scope>
</reference>
<protein>
    <submittedName>
        <fullName evidence="1">Uncharacterized protein</fullName>
    </submittedName>
</protein>
<name>A0A0E9SRK3_ANGAN</name>
<accession>A0A0E9SRK3</accession>
<dbReference type="EMBL" id="GBXM01064641">
    <property type="protein sequence ID" value="JAH43936.1"/>
    <property type="molecule type" value="Transcribed_RNA"/>
</dbReference>
<dbReference type="AlphaFoldDB" id="A0A0E9SRK3"/>